<proteinExistence type="predicted"/>
<reference evidence="2" key="1">
    <citation type="submission" date="2022-11" db="UniProtKB">
        <authorList>
            <consortium name="WormBaseParasite"/>
        </authorList>
    </citation>
    <scope>IDENTIFICATION</scope>
</reference>
<dbReference type="WBParaSite" id="PDA_v2.g10387.t1">
    <property type="protein sequence ID" value="PDA_v2.g10387.t1"/>
    <property type="gene ID" value="PDA_v2.g10387"/>
</dbReference>
<protein>
    <submittedName>
        <fullName evidence="2">Uncharacterized protein</fullName>
    </submittedName>
</protein>
<organism evidence="1 2">
    <name type="scientific">Panagrolaimus davidi</name>
    <dbReference type="NCBI Taxonomy" id="227884"/>
    <lineage>
        <taxon>Eukaryota</taxon>
        <taxon>Metazoa</taxon>
        <taxon>Ecdysozoa</taxon>
        <taxon>Nematoda</taxon>
        <taxon>Chromadorea</taxon>
        <taxon>Rhabditida</taxon>
        <taxon>Tylenchina</taxon>
        <taxon>Panagrolaimomorpha</taxon>
        <taxon>Panagrolaimoidea</taxon>
        <taxon>Panagrolaimidae</taxon>
        <taxon>Panagrolaimus</taxon>
    </lineage>
</organism>
<dbReference type="Proteomes" id="UP000887578">
    <property type="component" value="Unplaced"/>
</dbReference>
<evidence type="ECO:0000313" key="1">
    <source>
        <dbReference type="Proteomes" id="UP000887578"/>
    </source>
</evidence>
<accession>A0A914P5N0</accession>
<dbReference type="AlphaFoldDB" id="A0A914P5N0"/>
<keyword evidence="1" id="KW-1185">Reference proteome</keyword>
<evidence type="ECO:0000313" key="2">
    <source>
        <dbReference type="WBParaSite" id="PDA_v2.g10387.t1"/>
    </source>
</evidence>
<sequence>MLQSSFMDNFDPTYQHLITELKHDLKAAENIAECLNLLSAFSCKYMLPKELWNEYFGFINELLNAQEIRERAKAMILHSIYQLYYKVPIDTFYQCGPLNLPKRKLLKYRSAVISAYDIGTGVSSTAASLIKDISFPSEHLERKWRQYEKSSSSMPPIKVVKMYQKMKALYAKIEMVEENVEEWMEALMEVGDSEFVEHNIEYRVGSDLCNKKLWKLYIQYLKEQQQEGDCKLLHTYSKYCRFFMDDAEMKEEYQKAAEKYAHQIEVPWTNPFEFEVFFEAALKHYFSKTDDTSASDNEEEANHKVTVYFNTNNLIKQQNFTFKSPLIHYIIQNANARVLQNLFKCCKWFFAKNPIPICYSLATKQRPMGKSEINFYQQSVEVVKHSLVKTGLENLYLSTVLQIITPRDRMLLSDFIPKMFKCDAKYISITNQDLTFEELYFILGHGNVLDLHLSEVGIIDGNGKAVPVEDVLKLCLKAQFISIGGIPDTPNTAKILSEMEFKNKIESFNLKIDDLEPNAFVEFLKKNMAPKSKIFIHYKFNNNAHIISNFRQIVSNAINSHWTAGEKPTFKVI</sequence>
<name>A0A914P5N0_9BILA</name>